<dbReference type="EMBL" id="PUHY01000016">
    <property type="protein sequence ID" value="PQO28601.1"/>
    <property type="molecule type" value="Genomic_DNA"/>
</dbReference>
<sequence>MKRKFNAWRRYMQCRARALMYRYTGMAPPAKVCAADDWIVWRPALGSIKPLDPPEWVTVPARQVLGSRDEMTKYLDGLSESRRNGVERLFFGHADYTIAEGRMIHMKDAFIFGRDVAVVTSDGDYNLEDLGTLRFADPGRSDSAAYEGYLPRPKKLAGTLGVLAFGACSGNYYHFLIDCLPKLRHLEMSGASIDRYYAPYRYEFNRQLFQLMGLPASRIVPARELSHVTADDVYVPQPLENPRPADMRYLFETMSRQSWSKTDGQPEGLVYISRANARVRRVLNESEVISALTRRGFQCVQLEGMPLVQQIQLFQQAKTIVAPHGAGLANMVFAPPGATVVEIGTVHRPLPFFQRLSAVCGHQFAWFVASSQQLSAEEAHMVVDVKQLESDLVSLSQPIPNSSSIRIAA</sequence>
<evidence type="ECO:0000256" key="3">
    <source>
        <dbReference type="ARBA" id="ARBA00023180"/>
    </source>
</evidence>
<evidence type="ECO:0000256" key="1">
    <source>
        <dbReference type="ARBA" id="ARBA00022676"/>
    </source>
</evidence>
<reference evidence="5 6" key="1">
    <citation type="submission" date="2018-02" db="EMBL/GenBank/DDBJ databases">
        <title>Comparative genomes isolates from brazilian mangrove.</title>
        <authorList>
            <person name="Araujo J.E."/>
            <person name="Taketani R.G."/>
            <person name="Silva M.C.P."/>
            <person name="Loureco M.V."/>
            <person name="Andreote F.D."/>
        </authorList>
    </citation>
    <scope>NUCLEOTIDE SEQUENCE [LARGE SCALE GENOMIC DNA]</scope>
    <source>
        <strain evidence="5 6">Hex-1 MGV</strain>
    </source>
</reference>
<dbReference type="InterPro" id="IPR007657">
    <property type="entry name" value="Glycosyltransferase_61"/>
</dbReference>
<dbReference type="Proteomes" id="UP000238322">
    <property type="component" value="Unassembled WGS sequence"/>
</dbReference>
<evidence type="ECO:0000259" key="4">
    <source>
        <dbReference type="Pfam" id="PF04577"/>
    </source>
</evidence>
<dbReference type="Pfam" id="PF04577">
    <property type="entry name" value="Glyco_transf_61"/>
    <property type="match status" value="1"/>
</dbReference>
<dbReference type="RefSeq" id="WP_105333270.1">
    <property type="nucleotide sequence ID" value="NZ_PUHY01000016.1"/>
</dbReference>
<evidence type="ECO:0000256" key="2">
    <source>
        <dbReference type="ARBA" id="ARBA00022679"/>
    </source>
</evidence>
<accession>A0A2S8F8W8</accession>
<dbReference type="AlphaFoldDB" id="A0A2S8F8W8"/>
<name>A0A2S8F8W8_9BACT</name>
<proteinExistence type="predicted"/>
<gene>
    <name evidence="5" type="ORF">C5Y83_28795</name>
</gene>
<protein>
    <recommendedName>
        <fullName evidence="4">Glycosyltransferase 61 catalytic domain-containing protein</fullName>
    </recommendedName>
</protein>
<comment type="caution">
    <text evidence="5">The sequence shown here is derived from an EMBL/GenBank/DDBJ whole genome shotgun (WGS) entry which is preliminary data.</text>
</comment>
<dbReference type="GO" id="GO:0016757">
    <property type="term" value="F:glycosyltransferase activity"/>
    <property type="evidence" value="ECO:0007669"/>
    <property type="project" value="UniProtKB-KW"/>
</dbReference>
<organism evidence="5 6">
    <name type="scientific">Blastopirellula marina</name>
    <dbReference type="NCBI Taxonomy" id="124"/>
    <lineage>
        <taxon>Bacteria</taxon>
        <taxon>Pseudomonadati</taxon>
        <taxon>Planctomycetota</taxon>
        <taxon>Planctomycetia</taxon>
        <taxon>Pirellulales</taxon>
        <taxon>Pirellulaceae</taxon>
        <taxon>Blastopirellula</taxon>
    </lineage>
</organism>
<keyword evidence="3" id="KW-0325">Glycoprotein</keyword>
<dbReference type="OrthoDB" id="288504at2"/>
<keyword evidence="2" id="KW-0808">Transferase</keyword>
<dbReference type="InterPro" id="IPR049625">
    <property type="entry name" value="Glyco_transf_61_cat"/>
</dbReference>
<feature type="domain" description="Glycosyltransferase 61 catalytic" evidence="4">
    <location>
        <begin position="172"/>
        <end position="341"/>
    </location>
</feature>
<dbReference type="PANTHER" id="PTHR20961">
    <property type="entry name" value="GLYCOSYLTRANSFERASE"/>
    <property type="match status" value="1"/>
</dbReference>
<evidence type="ECO:0000313" key="5">
    <source>
        <dbReference type="EMBL" id="PQO28601.1"/>
    </source>
</evidence>
<evidence type="ECO:0000313" key="6">
    <source>
        <dbReference type="Proteomes" id="UP000238322"/>
    </source>
</evidence>
<keyword evidence="1" id="KW-0328">Glycosyltransferase</keyword>